<keyword evidence="2" id="KW-1185">Reference proteome</keyword>
<reference evidence="1 2" key="1">
    <citation type="journal article" date="2023" name="ISME J.">
        <title>Thermophilic Dehalococcoidia with unusual traits shed light on an unexpected past.</title>
        <authorList>
            <person name="Palmer M."/>
            <person name="Covington J.K."/>
            <person name="Zhou E.M."/>
            <person name="Thomas S.C."/>
            <person name="Habib N."/>
            <person name="Seymour C.O."/>
            <person name="Lai D."/>
            <person name="Johnston J."/>
            <person name="Hashimi A."/>
            <person name="Jiao J.Y."/>
            <person name="Muok A.R."/>
            <person name="Liu L."/>
            <person name="Xian W.D."/>
            <person name="Zhi X.Y."/>
            <person name="Li M.M."/>
            <person name="Silva L.P."/>
            <person name="Bowen B.P."/>
            <person name="Louie K."/>
            <person name="Briegel A."/>
            <person name="Pett-Ridge J."/>
            <person name="Weber P.K."/>
            <person name="Tocheva E.I."/>
            <person name="Woyke T."/>
            <person name="Northen T.R."/>
            <person name="Mayali X."/>
            <person name="Li W.J."/>
            <person name="Hedlund B.P."/>
        </authorList>
    </citation>
    <scope>NUCLEOTIDE SEQUENCE [LARGE SCALE GENOMIC DNA]</scope>
    <source>
        <strain evidence="1 2">YIM 72310</strain>
    </source>
</reference>
<evidence type="ECO:0000313" key="2">
    <source>
        <dbReference type="Proteomes" id="UP001212803"/>
    </source>
</evidence>
<dbReference type="Proteomes" id="UP001212803">
    <property type="component" value="Chromosome"/>
</dbReference>
<dbReference type="EMBL" id="CP115149">
    <property type="protein sequence ID" value="WBL37264.1"/>
    <property type="molecule type" value="Genomic_DNA"/>
</dbReference>
<proteinExistence type="predicted"/>
<name>A0ABY7MB66_9CHLR</name>
<protein>
    <submittedName>
        <fullName evidence="1">Uncharacterized protein</fullName>
    </submittedName>
</protein>
<accession>A0ABY7MB66</accession>
<gene>
    <name evidence="1" type="ORF">O0235_06755</name>
</gene>
<organism evidence="1 2">
    <name type="scientific">Tepidiforma flava</name>
    <dbReference type="NCBI Taxonomy" id="3004094"/>
    <lineage>
        <taxon>Bacteria</taxon>
        <taxon>Bacillati</taxon>
        <taxon>Chloroflexota</taxon>
        <taxon>Tepidiformia</taxon>
        <taxon>Tepidiformales</taxon>
        <taxon>Tepidiformaceae</taxon>
        <taxon>Tepidiforma</taxon>
    </lineage>
</organism>
<dbReference type="RefSeq" id="WP_270057777.1">
    <property type="nucleotide sequence ID" value="NZ_CP115149.1"/>
</dbReference>
<sequence length="132" mass="15310">MDRTPIPALDAERLEELRAWAAAMRPMPKRRAVIPYRRRFAPRELARLAYGLVPESMDDKWVGVLREGCVDFFRSWTGHHIYRLPLRAANGGIETEAIIANRGPRQYRDRDAEHDIETVERLLNWMLTGDPG</sequence>
<evidence type="ECO:0000313" key="1">
    <source>
        <dbReference type="EMBL" id="WBL37264.1"/>
    </source>
</evidence>